<organism evidence="1 2">
    <name type="scientific">Biomphalaria pfeifferi</name>
    <name type="common">Bloodfluke planorb</name>
    <name type="synonym">Freshwater snail</name>
    <dbReference type="NCBI Taxonomy" id="112525"/>
    <lineage>
        <taxon>Eukaryota</taxon>
        <taxon>Metazoa</taxon>
        <taxon>Spiralia</taxon>
        <taxon>Lophotrochozoa</taxon>
        <taxon>Mollusca</taxon>
        <taxon>Gastropoda</taxon>
        <taxon>Heterobranchia</taxon>
        <taxon>Euthyneura</taxon>
        <taxon>Panpulmonata</taxon>
        <taxon>Hygrophila</taxon>
        <taxon>Lymnaeoidea</taxon>
        <taxon>Planorbidae</taxon>
        <taxon>Biomphalaria</taxon>
    </lineage>
</organism>
<gene>
    <name evidence="1" type="ORF">Bpfe_009239</name>
</gene>
<name>A0AAD8BWF0_BIOPF</name>
<dbReference type="Proteomes" id="UP001233172">
    <property type="component" value="Unassembled WGS sequence"/>
</dbReference>
<evidence type="ECO:0000313" key="2">
    <source>
        <dbReference type="Proteomes" id="UP001233172"/>
    </source>
</evidence>
<protein>
    <submittedName>
        <fullName evidence="1">Uncharacterized protein</fullName>
    </submittedName>
</protein>
<dbReference type="EMBL" id="JASAOG010000030">
    <property type="protein sequence ID" value="KAK0061433.1"/>
    <property type="molecule type" value="Genomic_DNA"/>
</dbReference>
<reference evidence="1" key="2">
    <citation type="submission" date="2023-04" db="EMBL/GenBank/DDBJ databases">
        <authorList>
            <person name="Bu L."/>
            <person name="Lu L."/>
            <person name="Laidemitt M.R."/>
            <person name="Zhang S.M."/>
            <person name="Mutuku M."/>
            <person name="Mkoji G."/>
            <person name="Steinauer M."/>
            <person name="Loker E.S."/>
        </authorList>
    </citation>
    <scope>NUCLEOTIDE SEQUENCE</scope>
    <source>
        <strain evidence="1">KasaAsao</strain>
        <tissue evidence="1">Whole Snail</tissue>
    </source>
</reference>
<dbReference type="AlphaFoldDB" id="A0AAD8BWF0"/>
<comment type="caution">
    <text evidence="1">The sequence shown here is derived from an EMBL/GenBank/DDBJ whole genome shotgun (WGS) entry which is preliminary data.</text>
</comment>
<sequence length="97" mass="10538">MTIVSSDPFRIADRLEGQKHLTTRCFLQCQQAVTDCPSGQLVSATPLGQTFVFADQARISVVSWDNSLGGNGSLRWPILTNLISTKMLLPTGDLVVC</sequence>
<evidence type="ECO:0000313" key="1">
    <source>
        <dbReference type="EMBL" id="KAK0061433.1"/>
    </source>
</evidence>
<reference evidence="1" key="1">
    <citation type="journal article" date="2023" name="PLoS Negl. Trop. Dis.">
        <title>A genome sequence for Biomphalaria pfeifferi, the major vector snail for the human-infecting parasite Schistosoma mansoni.</title>
        <authorList>
            <person name="Bu L."/>
            <person name="Lu L."/>
            <person name="Laidemitt M.R."/>
            <person name="Zhang S.M."/>
            <person name="Mutuku M."/>
            <person name="Mkoji G."/>
            <person name="Steinauer M."/>
            <person name="Loker E.S."/>
        </authorList>
    </citation>
    <scope>NUCLEOTIDE SEQUENCE</scope>
    <source>
        <strain evidence="1">KasaAsao</strain>
    </source>
</reference>
<keyword evidence="2" id="KW-1185">Reference proteome</keyword>
<proteinExistence type="predicted"/>
<accession>A0AAD8BWF0</accession>